<dbReference type="PANTHER" id="PTHR12801">
    <property type="entry name" value="RNA EXONUCLEASE REXO1 / RECO3 FAMILY MEMBER-RELATED"/>
    <property type="match status" value="1"/>
</dbReference>
<dbReference type="SUPFAM" id="SSF53098">
    <property type="entry name" value="Ribonuclease H-like"/>
    <property type="match status" value="1"/>
</dbReference>
<organism evidence="12 13">
    <name type="scientific">Scheffersomyces spartinae</name>
    <dbReference type="NCBI Taxonomy" id="45513"/>
    <lineage>
        <taxon>Eukaryota</taxon>
        <taxon>Fungi</taxon>
        <taxon>Dikarya</taxon>
        <taxon>Ascomycota</taxon>
        <taxon>Saccharomycotina</taxon>
        <taxon>Pichiomycetes</taxon>
        <taxon>Debaryomycetaceae</taxon>
        <taxon>Scheffersomyces</taxon>
    </lineage>
</organism>
<evidence type="ECO:0000256" key="8">
    <source>
        <dbReference type="ARBA" id="ARBA00023242"/>
    </source>
</evidence>
<dbReference type="GO" id="GO:0006364">
    <property type="term" value="P:rRNA processing"/>
    <property type="evidence" value="ECO:0007669"/>
    <property type="project" value="UniProtKB-KW"/>
</dbReference>
<dbReference type="AlphaFoldDB" id="A0A9P8AJC0"/>
<dbReference type="GeneID" id="66117660"/>
<evidence type="ECO:0000256" key="4">
    <source>
        <dbReference type="ARBA" id="ARBA00022552"/>
    </source>
</evidence>
<dbReference type="GO" id="GO:0000027">
    <property type="term" value="P:ribosomal large subunit assembly"/>
    <property type="evidence" value="ECO:0007669"/>
    <property type="project" value="TreeGrafter"/>
</dbReference>
<evidence type="ECO:0000256" key="3">
    <source>
        <dbReference type="ARBA" id="ARBA00016937"/>
    </source>
</evidence>
<keyword evidence="5" id="KW-0540">Nuclease</keyword>
<feature type="region of interest" description="Disordered" evidence="10">
    <location>
        <begin position="17"/>
        <end position="47"/>
    </location>
</feature>
<accession>A0A9P8AJC0</accession>
<evidence type="ECO:0000256" key="10">
    <source>
        <dbReference type="SAM" id="MobiDB-lite"/>
    </source>
</evidence>
<comment type="similarity">
    <text evidence="2">Belongs to the REXO4 family.</text>
</comment>
<dbReference type="EMBL" id="JAHMUF010000006">
    <property type="protein sequence ID" value="KAG7194610.1"/>
    <property type="molecule type" value="Genomic_DNA"/>
</dbReference>
<comment type="subcellular location">
    <subcellularLocation>
        <location evidence="1">Nucleus</location>
    </subcellularLocation>
</comment>
<feature type="compositionally biased region" description="Low complexity" evidence="10">
    <location>
        <begin position="17"/>
        <end position="32"/>
    </location>
</feature>
<evidence type="ECO:0000313" key="13">
    <source>
        <dbReference type="Proteomes" id="UP000790833"/>
    </source>
</evidence>
<keyword evidence="8" id="KW-0539">Nucleus</keyword>
<evidence type="ECO:0000256" key="6">
    <source>
        <dbReference type="ARBA" id="ARBA00022801"/>
    </source>
</evidence>
<dbReference type="Gene3D" id="3.30.420.10">
    <property type="entry name" value="Ribonuclease H-like superfamily/Ribonuclease H"/>
    <property type="match status" value="1"/>
</dbReference>
<dbReference type="CDD" id="cd06144">
    <property type="entry name" value="REX4_like"/>
    <property type="match status" value="1"/>
</dbReference>
<name>A0A9P8AJC0_9ASCO</name>
<dbReference type="OrthoDB" id="8191639at2759"/>
<dbReference type="GO" id="GO:0003676">
    <property type="term" value="F:nucleic acid binding"/>
    <property type="evidence" value="ECO:0007669"/>
    <property type="project" value="InterPro"/>
</dbReference>
<feature type="domain" description="Exonuclease" evidence="11">
    <location>
        <begin position="103"/>
        <end position="264"/>
    </location>
</feature>
<dbReference type="PANTHER" id="PTHR12801:SF45">
    <property type="entry name" value="RNA EXONUCLEASE 4"/>
    <property type="match status" value="1"/>
</dbReference>
<keyword evidence="4" id="KW-0698">rRNA processing</keyword>
<dbReference type="SMART" id="SM00479">
    <property type="entry name" value="EXOIII"/>
    <property type="match status" value="1"/>
</dbReference>
<dbReference type="RefSeq" id="XP_043050157.1">
    <property type="nucleotide sequence ID" value="XM_043194960.1"/>
</dbReference>
<evidence type="ECO:0000259" key="11">
    <source>
        <dbReference type="SMART" id="SM00479"/>
    </source>
</evidence>
<keyword evidence="13" id="KW-1185">Reference proteome</keyword>
<comment type="function">
    <text evidence="9">Exoribonuclease involved in ribosome biosynthesis. Involved in the processing of ITS1, the internal transcribed spacer localized between the 18S and 5.8S rRNAs.</text>
</comment>
<comment type="caution">
    <text evidence="12">The sequence shown here is derived from an EMBL/GenBank/DDBJ whole genome shotgun (WGS) entry which is preliminary data.</text>
</comment>
<reference evidence="12" key="1">
    <citation type="submission" date="2021-03" db="EMBL/GenBank/DDBJ databases">
        <authorList>
            <person name="Palmer J.M."/>
        </authorList>
    </citation>
    <scope>NUCLEOTIDE SEQUENCE</scope>
    <source>
        <strain evidence="12">ARV_011</strain>
    </source>
</reference>
<dbReference type="InterPro" id="IPR013520">
    <property type="entry name" value="Ribonucl_H"/>
</dbReference>
<dbReference type="InterPro" id="IPR047021">
    <property type="entry name" value="REXO1/3/4-like"/>
</dbReference>
<proteinExistence type="inferred from homology"/>
<dbReference type="Pfam" id="PF00929">
    <property type="entry name" value="RNase_T"/>
    <property type="match status" value="1"/>
</dbReference>
<gene>
    <name evidence="12" type="primary">REX4</name>
    <name evidence="12" type="ORF">KQ657_004286</name>
</gene>
<evidence type="ECO:0000256" key="1">
    <source>
        <dbReference type="ARBA" id="ARBA00004123"/>
    </source>
</evidence>
<evidence type="ECO:0000256" key="9">
    <source>
        <dbReference type="ARBA" id="ARBA00025599"/>
    </source>
</evidence>
<keyword evidence="7 12" id="KW-0269">Exonuclease</keyword>
<evidence type="ECO:0000256" key="2">
    <source>
        <dbReference type="ARBA" id="ARBA00010489"/>
    </source>
</evidence>
<dbReference type="GO" id="GO:0008408">
    <property type="term" value="F:3'-5' exonuclease activity"/>
    <property type="evidence" value="ECO:0007669"/>
    <property type="project" value="InterPro"/>
</dbReference>
<protein>
    <recommendedName>
        <fullName evidence="3">RNA exonuclease 4</fullName>
    </recommendedName>
</protein>
<sequence>MSGLSLNWKRLSKLIDKGNGASKGSSKGSVSKKTNRKSAKRGTVSPVPSSTIEKTLIRTVSALEYALWTQETQITVDKLELDTKRSLKIAAHVSDERKKDIGKYIAIDCEFVGIGHEGKESALARVSIVNFYGHILLDKFVKPREKVTDWRTWVSGVTPKHMVDAITFQEAQRLTSELLQNRILVGHAVHHDLESLYLSHPRSKIRDTSRFKPFRAISKGRTPSLKNLSLHFLKLDIQSASHSSVEDARATMLLFRLYRKDFEKMYK</sequence>
<evidence type="ECO:0000313" key="12">
    <source>
        <dbReference type="EMBL" id="KAG7194610.1"/>
    </source>
</evidence>
<evidence type="ECO:0000256" key="5">
    <source>
        <dbReference type="ARBA" id="ARBA00022722"/>
    </source>
</evidence>
<dbReference type="InterPro" id="IPR037431">
    <property type="entry name" value="REX4_DEDDh_dom"/>
</dbReference>
<dbReference type="InterPro" id="IPR036397">
    <property type="entry name" value="RNaseH_sf"/>
</dbReference>
<evidence type="ECO:0000256" key="7">
    <source>
        <dbReference type="ARBA" id="ARBA00022839"/>
    </source>
</evidence>
<dbReference type="Proteomes" id="UP000790833">
    <property type="component" value="Unassembled WGS sequence"/>
</dbReference>
<keyword evidence="6" id="KW-0378">Hydrolase</keyword>
<dbReference type="GO" id="GO:0005634">
    <property type="term" value="C:nucleus"/>
    <property type="evidence" value="ECO:0007669"/>
    <property type="project" value="UniProtKB-SubCell"/>
</dbReference>
<dbReference type="FunFam" id="3.30.420.10:FF:000007">
    <property type="entry name" value="Interferon-stimulated exonuclease gene 20"/>
    <property type="match status" value="1"/>
</dbReference>
<dbReference type="InterPro" id="IPR012337">
    <property type="entry name" value="RNaseH-like_sf"/>
</dbReference>